<proteinExistence type="predicted"/>
<evidence type="ECO:0000256" key="1">
    <source>
        <dbReference type="SAM" id="Phobius"/>
    </source>
</evidence>
<keyword evidence="1" id="KW-0812">Transmembrane</keyword>
<dbReference type="AlphaFoldDB" id="A0A0E9UYS3"/>
<reference evidence="2" key="2">
    <citation type="journal article" date="2015" name="Fish Shellfish Immunol.">
        <title>Early steps in the European eel (Anguilla anguilla)-Vibrio vulnificus interaction in the gills: Role of the RtxA13 toxin.</title>
        <authorList>
            <person name="Callol A."/>
            <person name="Pajuelo D."/>
            <person name="Ebbesson L."/>
            <person name="Teles M."/>
            <person name="MacKenzie S."/>
            <person name="Amaro C."/>
        </authorList>
    </citation>
    <scope>NUCLEOTIDE SEQUENCE</scope>
</reference>
<dbReference type="EMBL" id="GBXM01037625">
    <property type="protein sequence ID" value="JAH70952.1"/>
    <property type="molecule type" value="Transcribed_RNA"/>
</dbReference>
<evidence type="ECO:0000313" key="2">
    <source>
        <dbReference type="EMBL" id="JAH70952.1"/>
    </source>
</evidence>
<organism evidence="2">
    <name type="scientific">Anguilla anguilla</name>
    <name type="common">European freshwater eel</name>
    <name type="synonym">Muraena anguilla</name>
    <dbReference type="NCBI Taxonomy" id="7936"/>
    <lineage>
        <taxon>Eukaryota</taxon>
        <taxon>Metazoa</taxon>
        <taxon>Chordata</taxon>
        <taxon>Craniata</taxon>
        <taxon>Vertebrata</taxon>
        <taxon>Euteleostomi</taxon>
        <taxon>Actinopterygii</taxon>
        <taxon>Neopterygii</taxon>
        <taxon>Teleostei</taxon>
        <taxon>Anguilliformes</taxon>
        <taxon>Anguillidae</taxon>
        <taxon>Anguilla</taxon>
    </lineage>
</organism>
<reference evidence="2" key="1">
    <citation type="submission" date="2014-11" db="EMBL/GenBank/DDBJ databases">
        <authorList>
            <person name="Amaro Gonzalez C."/>
        </authorList>
    </citation>
    <scope>NUCLEOTIDE SEQUENCE</scope>
</reference>
<feature type="transmembrane region" description="Helical" evidence="1">
    <location>
        <begin position="6"/>
        <end position="28"/>
    </location>
</feature>
<keyword evidence="1" id="KW-0472">Membrane</keyword>
<name>A0A0E9UYS3_ANGAN</name>
<sequence length="43" mass="4980">MEQQLAVFLMTNFIFLNTVFTLTGRIFMIHIQEACPLIHNVPS</sequence>
<protein>
    <submittedName>
        <fullName evidence="2">Uncharacterized protein</fullName>
    </submittedName>
</protein>
<keyword evidence="1" id="KW-1133">Transmembrane helix</keyword>
<accession>A0A0E9UYS3</accession>